<feature type="signal peptide" evidence="1">
    <location>
        <begin position="1"/>
        <end position="17"/>
    </location>
</feature>
<name>A0A9P4UPW0_9PEZI</name>
<evidence type="ECO:0000256" key="1">
    <source>
        <dbReference type="SAM" id="SignalP"/>
    </source>
</evidence>
<feature type="chain" id="PRO_5040223884" description="Secreted protein" evidence="1">
    <location>
        <begin position="18"/>
        <end position="103"/>
    </location>
</feature>
<dbReference type="EMBL" id="MU003792">
    <property type="protein sequence ID" value="KAF2721228.1"/>
    <property type="molecule type" value="Genomic_DNA"/>
</dbReference>
<comment type="caution">
    <text evidence="2">The sequence shown here is derived from an EMBL/GenBank/DDBJ whole genome shotgun (WGS) entry which is preliminary data.</text>
</comment>
<sequence>MPCRAMHVMLCCALSMSIPIPFCKRRMQQPRKLGGREVSSAWIVLSIPPYSRPSPDSLQQPSWNGGFTDWVCSEGDERVYRALLITARHLLERAGDGVDTCQA</sequence>
<organism evidence="2 3">
    <name type="scientific">Polychaeton citri CBS 116435</name>
    <dbReference type="NCBI Taxonomy" id="1314669"/>
    <lineage>
        <taxon>Eukaryota</taxon>
        <taxon>Fungi</taxon>
        <taxon>Dikarya</taxon>
        <taxon>Ascomycota</taxon>
        <taxon>Pezizomycotina</taxon>
        <taxon>Dothideomycetes</taxon>
        <taxon>Dothideomycetidae</taxon>
        <taxon>Capnodiales</taxon>
        <taxon>Capnodiaceae</taxon>
        <taxon>Polychaeton</taxon>
    </lineage>
</organism>
<protein>
    <recommendedName>
        <fullName evidence="4">Secreted protein</fullName>
    </recommendedName>
</protein>
<evidence type="ECO:0008006" key="4">
    <source>
        <dbReference type="Google" id="ProtNLM"/>
    </source>
</evidence>
<dbReference type="AlphaFoldDB" id="A0A9P4UPW0"/>
<keyword evidence="1" id="KW-0732">Signal</keyword>
<gene>
    <name evidence="2" type="ORF">K431DRAFT_74980</name>
</gene>
<keyword evidence="3" id="KW-1185">Reference proteome</keyword>
<dbReference type="Proteomes" id="UP000799441">
    <property type="component" value="Unassembled WGS sequence"/>
</dbReference>
<evidence type="ECO:0000313" key="3">
    <source>
        <dbReference type="Proteomes" id="UP000799441"/>
    </source>
</evidence>
<proteinExistence type="predicted"/>
<accession>A0A9P4UPW0</accession>
<evidence type="ECO:0000313" key="2">
    <source>
        <dbReference type="EMBL" id="KAF2721228.1"/>
    </source>
</evidence>
<reference evidence="2" key="1">
    <citation type="journal article" date="2020" name="Stud. Mycol.">
        <title>101 Dothideomycetes genomes: a test case for predicting lifestyles and emergence of pathogens.</title>
        <authorList>
            <person name="Haridas S."/>
            <person name="Albert R."/>
            <person name="Binder M."/>
            <person name="Bloem J."/>
            <person name="Labutti K."/>
            <person name="Salamov A."/>
            <person name="Andreopoulos B."/>
            <person name="Baker S."/>
            <person name="Barry K."/>
            <person name="Bills G."/>
            <person name="Bluhm B."/>
            <person name="Cannon C."/>
            <person name="Castanera R."/>
            <person name="Culley D."/>
            <person name="Daum C."/>
            <person name="Ezra D."/>
            <person name="Gonzalez J."/>
            <person name="Henrissat B."/>
            <person name="Kuo A."/>
            <person name="Liang C."/>
            <person name="Lipzen A."/>
            <person name="Lutzoni F."/>
            <person name="Magnuson J."/>
            <person name="Mondo S."/>
            <person name="Nolan M."/>
            <person name="Ohm R."/>
            <person name="Pangilinan J."/>
            <person name="Park H.-J."/>
            <person name="Ramirez L."/>
            <person name="Alfaro M."/>
            <person name="Sun H."/>
            <person name="Tritt A."/>
            <person name="Yoshinaga Y."/>
            <person name="Zwiers L.-H."/>
            <person name="Turgeon B."/>
            <person name="Goodwin S."/>
            <person name="Spatafora J."/>
            <person name="Crous P."/>
            <person name="Grigoriev I."/>
        </authorList>
    </citation>
    <scope>NUCLEOTIDE SEQUENCE</scope>
    <source>
        <strain evidence="2">CBS 116435</strain>
    </source>
</reference>